<feature type="compositionally biased region" description="Pro residues" evidence="1">
    <location>
        <begin position="14"/>
        <end position="23"/>
    </location>
</feature>
<evidence type="ECO:0000256" key="1">
    <source>
        <dbReference type="SAM" id="MobiDB-lite"/>
    </source>
</evidence>
<reference evidence="2 3" key="1">
    <citation type="submission" date="2024-09" db="EMBL/GenBank/DDBJ databases">
        <authorList>
            <person name="Sun Q."/>
            <person name="Mori K."/>
        </authorList>
    </citation>
    <scope>NUCLEOTIDE SEQUENCE [LARGE SCALE GENOMIC DNA]</scope>
    <source>
        <strain evidence="2 3">TBRC 0563</strain>
    </source>
</reference>
<sequence length="476" mass="51837">MAKVADGSLTGLRPPAPGGPAGPQPSVKEWLGVWARAGTTAAVEQADALVGAAGSVPERIETLRSALAAIGDPMPLTDYGAAGQVGSEGDAPVSQRMVPSGRDLELARRLLEPGAAAPFSEELSRLEHEQLAASRTSPGSADSTYIQALWQRHRNIVEDRSIFDAMRDRTDWAALRPSQVAAMVLAERRGRQVAAAERDALIDLLRGKWSHWADGYPIHDVRVNGLIEKVHDFLRHRMNLTVNVELKSIQAVLSDNQIALKNVWTTKLDTGYPYKNMRGKVEELLGYSATVKRNTNAGGIYGDPQAKASGNDFSPDGSDRLELPKYAALMSPLRPEGILATMGGANVVFHLKAEVRDRATFTPKDSFAPKLEGAGGVTGPNDLFPLLVHGNEMEIRLAFAKATNFAYDEGVLRAKDSGDLPRCFWYFEAQIHGDLTWKDIDRVVLVWRVTPATFKRLEKCSSILLNSKPRTATISV</sequence>
<accession>A0ABV5YIG0</accession>
<protein>
    <submittedName>
        <fullName evidence="2">Uncharacterized protein</fullName>
    </submittedName>
</protein>
<dbReference type="EMBL" id="JBHLZP010000162">
    <property type="protein sequence ID" value="MFB9834845.1"/>
    <property type="molecule type" value="Genomic_DNA"/>
</dbReference>
<feature type="region of interest" description="Disordered" evidence="1">
    <location>
        <begin position="1"/>
        <end position="26"/>
    </location>
</feature>
<dbReference type="RefSeq" id="WP_378205225.1">
    <property type="nucleotide sequence ID" value="NZ_JBHLZP010000162.1"/>
</dbReference>
<keyword evidence="3" id="KW-1185">Reference proteome</keyword>
<gene>
    <name evidence="2" type="ORF">ACFFNX_21905</name>
</gene>
<comment type="caution">
    <text evidence="2">The sequence shown here is derived from an EMBL/GenBank/DDBJ whole genome shotgun (WGS) entry which is preliminary data.</text>
</comment>
<proteinExistence type="predicted"/>
<evidence type="ECO:0000313" key="3">
    <source>
        <dbReference type="Proteomes" id="UP001589627"/>
    </source>
</evidence>
<organism evidence="2 3">
    <name type="scientific">Actinoallomurus acaciae</name>
    <dbReference type="NCBI Taxonomy" id="502577"/>
    <lineage>
        <taxon>Bacteria</taxon>
        <taxon>Bacillati</taxon>
        <taxon>Actinomycetota</taxon>
        <taxon>Actinomycetes</taxon>
        <taxon>Streptosporangiales</taxon>
        <taxon>Thermomonosporaceae</taxon>
        <taxon>Actinoallomurus</taxon>
    </lineage>
</organism>
<evidence type="ECO:0000313" key="2">
    <source>
        <dbReference type="EMBL" id="MFB9834845.1"/>
    </source>
</evidence>
<name>A0ABV5YIG0_9ACTN</name>
<dbReference type="Proteomes" id="UP001589627">
    <property type="component" value="Unassembled WGS sequence"/>
</dbReference>